<dbReference type="VEuPathDB" id="FungiDB:MUCCIDRAFT_138048"/>
<dbReference type="PANTHER" id="PTHR12482:SF65">
    <property type="entry name" value="ESTERASE, PUTATIVE (AFU_ORTHOLOGUE AFUA_3G12320)-RELATED"/>
    <property type="match status" value="1"/>
</dbReference>
<protein>
    <recommendedName>
        <fullName evidence="2">DUF676 domain-containing protein</fullName>
    </recommendedName>
</protein>
<dbReference type="InterPro" id="IPR029058">
    <property type="entry name" value="AB_hydrolase_fold"/>
</dbReference>
<dbReference type="Gene3D" id="3.40.50.1820">
    <property type="entry name" value="alpha/beta hydrolase"/>
    <property type="match status" value="1"/>
</dbReference>
<dbReference type="Pfam" id="PF05057">
    <property type="entry name" value="DUF676"/>
    <property type="match status" value="1"/>
</dbReference>
<dbReference type="AlphaFoldDB" id="A0A168P3M0"/>
<comment type="similarity">
    <text evidence="1">Belongs to the putative lipase ROG1 family.</text>
</comment>
<evidence type="ECO:0000313" key="4">
    <source>
        <dbReference type="Proteomes" id="UP000077051"/>
    </source>
</evidence>
<dbReference type="GO" id="GO:0005811">
    <property type="term" value="C:lipid droplet"/>
    <property type="evidence" value="ECO:0007669"/>
    <property type="project" value="TreeGrafter"/>
</dbReference>
<name>A0A168P3M0_MUCCL</name>
<dbReference type="SUPFAM" id="SSF53474">
    <property type="entry name" value="alpha/beta-Hydrolases"/>
    <property type="match status" value="1"/>
</dbReference>
<dbReference type="Proteomes" id="UP000077051">
    <property type="component" value="Unassembled WGS sequence"/>
</dbReference>
<keyword evidence="4" id="KW-1185">Reference proteome</keyword>
<sequence length="224" mass="25111">MANTEDIALVVLSHGLWGVKGHMGFIEKKLIDKYGDKIHVASSRVNVNEAKFSYDGVDICGERLAEDVESTVVRLGKNGKQVKKISMIGYSLGGLIVRYAIGHLGQKGFFNTIEPACFVTFATPHMGVHLPPSSVFSSIFNFVSGRLVSRSGEQLQLLDKYDKVDNKPMLEILSDPDQPYFKYLSKFKKRRTYANIANDRTVGYWTAGLELRDYFFDSKGKIDL</sequence>
<evidence type="ECO:0000256" key="1">
    <source>
        <dbReference type="ARBA" id="ARBA00007920"/>
    </source>
</evidence>
<reference evidence="3 4" key="1">
    <citation type="submission" date="2015-06" db="EMBL/GenBank/DDBJ databases">
        <title>Expansion of signal transduction pathways in fungi by whole-genome duplication.</title>
        <authorList>
            <consortium name="DOE Joint Genome Institute"/>
            <person name="Corrochano L.M."/>
            <person name="Kuo A."/>
            <person name="Marcet-Houben M."/>
            <person name="Polaino S."/>
            <person name="Salamov A."/>
            <person name="Villalobos J.M."/>
            <person name="Alvarez M.I."/>
            <person name="Avalos J."/>
            <person name="Benito E.P."/>
            <person name="Benoit I."/>
            <person name="Burger G."/>
            <person name="Camino L.P."/>
            <person name="Canovas D."/>
            <person name="Cerda-Olmedo E."/>
            <person name="Cheng J.-F."/>
            <person name="Dominguez A."/>
            <person name="Elias M."/>
            <person name="Eslava A.P."/>
            <person name="Glaser F."/>
            <person name="Grimwood J."/>
            <person name="Gutierrez G."/>
            <person name="Heitman J."/>
            <person name="Henrissat B."/>
            <person name="Iturriaga E.A."/>
            <person name="Lang B.F."/>
            <person name="Lavin J.L."/>
            <person name="Lee S."/>
            <person name="Li W."/>
            <person name="Lindquist E."/>
            <person name="Lopez-Garcia S."/>
            <person name="Luque E.M."/>
            <person name="Marcos A.T."/>
            <person name="Martin J."/>
            <person name="Mccluskey K."/>
            <person name="Medina H.R."/>
            <person name="Miralles-Duran A."/>
            <person name="Miyazaki A."/>
            <person name="Munoz-Torres E."/>
            <person name="Oguiza J.A."/>
            <person name="Ohm R."/>
            <person name="Olmedo M."/>
            <person name="Orejas M."/>
            <person name="Ortiz-Castellanos L."/>
            <person name="Pisabarro A.G."/>
            <person name="Rodriguez-Romero J."/>
            <person name="Ruiz-Herrera J."/>
            <person name="Ruiz-Vazquez R."/>
            <person name="Sanz C."/>
            <person name="Schackwitz W."/>
            <person name="Schmutz J."/>
            <person name="Shahriari M."/>
            <person name="Shelest E."/>
            <person name="Silva-Franco F."/>
            <person name="Soanes D."/>
            <person name="Syed K."/>
            <person name="Tagua V.G."/>
            <person name="Talbot N.J."/>
            <person name="Thon M."/>
            <person name="De Vries R.P."/>
            <person name="Wiebenga A."/>
            <person name="Yadav J.S."/>
            <person name="Braun E.L."/>
            <person name="Baker S."/>
            <person name="Garre V."/>
            <person name="Horwitz B."/>
            <person name="Torres-Martinez S."/>
            <person name="Idnurm A."/>
            <person name="Herrera-Estrella A."/>
            <person name="Gabaldon T."/>
            <person name="Grigoriev I.V."/>
        </authorList>
    </citation>
    <scope>NUCLEOTIDE SEQUENCE [LARGE SCALE GENOMIC DNA]</scope>
    <source>
        <strain evidence="3 4">CBS 277.49</strain>
    </source>
</reference>
<accession>A0A168P3M0</accession>
<evidence type="ECO:0000259" key="2">
    <source>
        <dbReference type="Pfam" id="PF05057"/>
    </source>
</evidence>
<gene>
    <name evidence="3" type="ORF">MUCCIDRAFT_138048</name>
</gene>
<feature type="domain" description="DUF676" evidence="2">
    <location>
        <begin position="7"/>
        <end position="206"/>
    </location>
</feature>
<dbReference type="GO" id="GO:0047372">
    <property type="term" value="F:monoacylglycerol lipase activity"/>
    <property type="evidence" value="ECO:0007669"/>
    <property type="project" value="TreeGrafter"/>
</dbReference>
<dbReference type="InterPro" id="IPR044294">
    <property type="entry name" value="Lipase-like"/>
</dbReference>
<dbReference type="InterPro" id="IPR007751">
    <property type="entry name" value="DUF676_lipase-like"/>
</dbReference>
<evidence type="ECO:0000313" key="3">
    <source>
        <dbReference type="EMBL" id="OAD07121.1"/>
    </source>
</evidence>
<proteinExistence type="inferred from homology"/>
<dbReference type="OrthoDB" id="273452at2759"/>
<comment type="caution">
    <text evidence="3">The sequence shown here is derived from an EMBL/GenBank/DDBJ whole genome shotgun (WGS) entry which is preliminary data.</text>
</comment>
<dbReference type="GO" id="GO:0004622">
    <property type="term" value="F:phosphatidylcholine lysophospholipase activity"/>
    <property type="evidence" value="ECO:0007669"/>
    <property type="project" value="TreeGrafter"/>
</dbReference>
<dbReference type="PANTHER" id="PTHR12482">
    <property type="entry name" value="LIPASE ROG1-RELATED-RELATED"/>
    <property type="match status" value="1"/>
</dbReference>
<dbReference type="EMBL" id="AMYB01000002">
    <property type="protein sequence ID" value="OAD07121.1"/>
    <property type="molecule type" value="Genomic_DNA"/>
</dbReference>
<organism evidence="3 4">
    <name type="scientific">Mucor lusitanicus CBS 277.49</name>
    <dbReference type="NCBI Taxonomy" id="747725"/>
    <lineage>
        <taxon>Eukaryota</taxon>
        <taxon>Fungi</taxon>
        <taxon>Fungi incertae sedis</taxon>
        <taxon>Mucoromycota</taxon>
        <taxon>Mucoromycotina</taxon>
        <taxon>Mucoromycetes</taxon>
        <taxon>Mucorales</taxon>
        <taxon>Mucorineae</taxon>
        <taxon>Mucoraceae</taxon>
        <taxon>Mucor</taxon>
    </lineage>
</organism>